<name>A0A7S0WBV6_9CRYP</name>
<protein>
    <submittedName>
        <fullName evidence="2">Uncharacterized protein</fullName>
    </submittedName>
</protein>
<accession>A0A7S0WBV6</accession>
<feature type="compositionally biased region" description="Basic and acidic residues" evidence="1">
    <location>
        <begin position="431"/>
        <end position="446"/>
    </location>
</feature>
<evidence type="ECO:0000256" key="1">
    <source>
        <dbReference type="SAM" id="MobiDB-lite"/>
    </source>
</evidence>
<dbReference type="EMBL" id="HBFN01037234">
    <property type="protein sequence ID" value="CAD8807946.1"/>
    <property type="molecule type" value="Transcribed_RNA"/>
</dbReference>
<gene>
    <name evidence="2" type="ORF">HTEP1355_LOCUS21626</name>
</gene>
<feature type="region of interest" description="Disordered" evidence="1">
    <location>
        <begin position="421"/>
        <end position="446"/>
    </location>
</feature>
<evidence type="ECO:0000313" key="2">
    <source>
        <dbReference type="EMBL" id="CAD8807946.1"/>
    </source>
</evidence>
<feature type="region of interest" description="Disordered" evidence="1">
    <location>
        <begin position="570"/>
        <end position="597"/>
    </location>
</feature>
<sequence>MVDVSVNSSLGDSMEDSEKLHMRPNTLPRDKAQLCRTSWLEHFYEILWSCSLDLKGVRLPFTVCFQYQRPYAAYYTDSTGALTKVEAKHIDTGPRPTGGGDAHKLRMTNVLQKILPEDTEKGENKCAGIYMFSRDHLSKGDRDLGIEYLNASQLHTFCLFRAKVHNGLLQAAVDQGAAKISSIRAYWTPHVCKFETKVNEHSSLSPADVKNFSLARRSCTFDGLENDAVSQPVNERIKARLVKVINRMAAGVIRIIPSGLTIQVMVLHFKTCAKGHLWFMYCSSLRLIEEEKQVGRGIGQANTIEKAIKKRILSMSEHRPNTAHVQQPELPPAKGKGAKERRGRVCVVTGTVFAGALDRYHASRRELITHFCWHGVSEGYLLAGNTKEAISAYEEEHAAAVTLQSTAEKLSKSLRKLLTSTASKGGGAGSKAEKMVHAKGRTAERERQENAAGLIFLDDYGAFDAMLGSDTELKHSFSILEKAMLRLIAAERDPTSEETFLELCMNGTFLEQESTVCEEVKLALSATQTEMLTKFDPVKRNSGAPSIASRKPLRSEQVRSELAVRAPINARPKLKSSLRQNRSHSAPPGAHETDETGKETFVLMPYSENDKKVMAEDIMSRGFEYFGSVKSGTWHPPPPPDGRRWIKGEVHAGECEFWFNIFSGMGPKGKPSRMNIEGFLALLESAKMYPILLARSDLCSLFNRHCEGPWLSLHGFRLCMGEVGSLGIRDRTSQGSAGALESRGGVLPSIRSRGRAPIAGQGELGLGKGIMGMLSQTQRTDGVMGGRRRSSRGGQVVGIGQATVYSAVDTDSLRIRKGRV</sequence>
<reference evidence="2" key="1">
    <citation type="submission" date="2021-01" db="EMBL/GenBank/DDBJ databases">
        <authorList>
            <person name="Corre E."/>
            <person name="Pelletier E."/>
            <person name="Niang G."/>
            <person name="Scheremetjew M."/>
            <person name="Finn R."/>
            <person name="Kale V."/>
            <person name="Holt S."/>
            <person name="Cochrane G."/>
            <person name="Meng A."/>
            <person name="Brown T."/>
            <person name="Cohen L."/>
        </authorList>
    </citation>
    <scope>NUCLEOTIDE SEQUENCE</scope>
    <source>
        <strain evidence="2">CCMP443</strain>
    </source>
</reference>
<feature type="region of interest" description="Disordered" evidence="1">
    <location>
        <begin position="1"/>
        <end position="23"/>
    </location>
</feature>
<organism evidence="2">
    <name type="scientific">Hemiselmis tepida</name>
    <dbReference type="NCBI Taxonomy" id="464990"/>
    <lineage>
        <taxon>Eukaryota</taxon>
        <taxon>Cryptophyceae</taxon>
        <taxon>Cryptomonadales</taxon>
        <taxon>Hemiselmidaceae</taxon>
        <taxon>Hemiselmis</taxon>
    </lineage>
</organism>
<feature type="compositionally biased region" description="Polar residues" evidence="1">
    <location>
        <begin position="1"/>
        <end position="11"/>
    </location>
</feature>
<proteinExistence type="predicted"/>
<dbReference type="AlphaFoldDB" id="A0A7S0WBV6"/>